<feature type="domain" description="DEP" evidence="2">
    <location>
        <begin position="1020"/>
        <end position="1086"/>
    </location>
</feature>
<evidence type="ECO:0000313" key="3">
    <source>
        <dbReference type="EMBL" id="CAD5217265.1"/>
    </source>
</evidence>
<accession>A0A811KP49</accession>
<feature type="compositionally biased region" description="Low complexity" evidence="1">
    <location>
        <begin position="606"/>
        <end position="617"/>
    </location>
</feature>
<protein>
    <recommendedName>
        <fullName evidence="2">DEP domain-containing protein</fullName>
    </recommendedName>
</protein>
<dbReference type="PANTHER" id="PTHR13179:SF8">
    <property type="entry name" value="GATOR COMPLEX PROTEIN DEPDC5"/>
    <property type="match status" value="1"/>
</dbReference>
<dbReference type="GO" id="GO:1904262">
    <property type="term" value="P:negative regulation of TORC1 signaling"/>
    <property type="evidence" value="ECO:0007669"/>
    <property type="project" value="TreeGrafter"/>
</dbReference>
<keyword evidence="4" id="KW-1185">Reference proteome</keyword>
<dbReference type="InterPro" id="IPR048255">
    <property type="entry name" value="IML1_N"/>
</dbReference>
<name>A0A811KP49_9BILA</name>
<feature type="compositionally biased region" description="Basic and acidic residues" evidence="1">
    <location>
        <begin position="1"/>
        <end position="21"/>
    </location>
</feature>
<dbReference type="PROSITE" id="PS50186">
    <property type="entry name" value="DEP"/>
    <property type="match status" value="1"/>
</dbReference>
<dbReference type="InterPro" id="IPR027244">
    <property type="entry name" value="IML1"/>
</dbReference>
<dbReference type="EMBL" id="CAJFCW020000003">
    <property type="protein sequence ID" value="CAG9107437.1"/>
    <property type="molecule type" value="Genomic_DNA"/>
</dbReference>
<evidence type="ECO:0000259" key="2">
    <source>
        <dbReference type="PROSITE" id="PS50186"/>
    </source>
</evidence>
<sequence>MRTKMEERIRLMDQKENDARSRNQHAVEGPQAVRLKLQHRTDEGISVNPHSIPGLQDDDILEVKSTVSKHFVYVQFKKETNKTTTRDAIQICDKIFDTRKEFFPSRSFVEVRKVDRNKIALDSVELTFKEYYISRADMFHFRSCLIDSCVYVGKFENWLGVHCTVSDIWSAGEPAWSGYVSEETRIVFRSSSSQVLIYIQLSTEMWDIDPQGDLYFEKCYKGFLPELFKRWSLQSCAHHVSIIVFSRWYYNKQVLNQEQLEKIKANRDHRDRYFQDFYRLLVQNEHYTDWTHVLANLRKCFTNYQNTIKNYHRKLLPELGDRNDFCEMSTARDGNFLEVLNMSMNSFFVYHSDRRFETTGQQILFVTPGGGVFNVDREMVNLTKQRLIDMGISLDIVCLGEQPLHAVPLFVFKSKINQQTEDYFIPHWMNYSYFRMPHKTSIMVKFKTRINFPIALLNNRPSGLSMNVDVNIPEIECEAYDMYALRHFSAEENTSNPQLSAFCKYLNIMLPKESTPITDQNYATTPCQDVPDFVRALEPTVNGRKPLTSDSRTLINPFRPEEFIVRITANRRRWIHVFPVDRLGRAKLAHHYVVGKSTVHVLQTVEPEPSPQQTQSPAIANNSPARRPPSPQNQEKSYTENKVTGLGAKGKTTVWAWGSTGEEKWNPDMEIGMDWKSLVRSGLLPITTDFFPDARSLNDYHLTEHPVLIDYEDLKKWVPHDVSRPITEAHLENLLFEQLIRQRLQRGYQIVLLPKEMIHTAIQKVLPERPHQTVLRECSLSFNQIYHRISLIADEPHYFLIQQFVPKSTIAGEVSQKLWRVSKYNYYFQVPDDANYTASQTAFKHHNLDKLNWSYLDAELQARTMAGLYKDDMKCFSSRFLIVPESTIFSEKLQSLGRADVYEPFDSVELEKNFVRFLEAFNLIRLGQQSYSKSSYTPTSQLSSKSFEFGASKDFQKKSHNNSGSSKSIAAIPNDVMEVVPRIPYDEENILKEWRRKCESTPILSSVGRRGSPQLPNTLFISFDFVQWLTETVDGLEQRDTALKFAQKMLKTSRIRQAHCFHNDRDDSEALKGQTDQSEPKFMFGFFFYLIVTDNIQKDLREAETQTRFFVEICQSCGGKIENRDCRFVSKSVPVEVDSLFANQTHLVTYNVRHPESQFVDYGRIYYERSFAPYKAYEIWLKWFMANSQKMSDLVRKLWLRNAQRLQFHIFPVPEDAFAEPTNFLSSPLRCPIFVELARDVIPDGIFWDALKAILEIFGFILMNCPVHKDSERLKNIHGNEIEPTVQYVHLSGGMFVKFDHQTMKLMWAWNHMLSHRYRASWCTEQFLDFLLKDFRLFCANDNNRLTDFLNTKFVAKKQMEEAAGIDINNIKPNSPTPESQKSLLSQQNSLIHLPNLHLHM</sequence>
<organism evidence="3 4">
    <name type="scientific">Bursaphelenchus okinawaensis</name>
    <dbReference type="NCBI Taxonomy" id="465554"/>
    <lineage>
        <taxon>Eukaryota</taxon>
        <taxon>Metazoa</taxon>
        <taxon>Ecdysozoa</taxon>
        <taxon>Nematoda</taxon>
        <taxon>Chromadorea</taxon>
        <taxon>Rhabditida</taxon>
        <taxon>Tylenchina</taxon>
        <taxon>Tylenchomorpha</taxon>
        <taxon>Aphelenchoidea</taxon>
        <taxon>Aphelenchoididae</taxon>
        <taxon>Bursaphelenchus</taxon>
    </lineage>
</organism>
<dbReference type="InterPro" id="IPR000591">
    <property type="entry name" value="DEP_dom"/>
</dbReference>
<feature type="compositionally biased region" description="Polar residues" evidence="1">
    <location>
        <begin position="632"/>
        <end position="642"/>
    </location>
</feature>
<dbReference type="Pfam" id="PF19418">
    <property type="entry name" value="DEPDC5_CTD"/>
    <property type="match status" value="1"/>
</dbReference>
<dbReference type="GO" id="GO:0005096">
    <property type="term" value="F:GTPase activator activity"/>
    <property type="evidence" value="ECO:0007669"/>
    <property type="project" value="InterPro"/>
</dbReference>
<dbReference type="Proteomes" id="UP000783686">
    <property type="component" value="Unassembled WGS sequence"/>
</dbReference>
<dbReference type="Pfam" id="PF12257">
    <property type="entry name" value="IML1"/>
    <property type="match status" value="1"/>
</dbReference>
<dbReference type="Proteomes" id="UP000614601">
    <property type="component" value="Unassembled WGS sequence"/>
</dbReference>
<dbReference type="GO" id="GO:0035556">
    <property type="term" value="P:intracellular signal transduction"/>
    <property type="evidence" value="ECO:0007669"/>
    <property type="project" value="InterPro"/>
</dbReference>
<dbReference type="PANTHER" id="PTHR13179">
    <property type="entry name" value="DEP DOMAIN CONTAINING PROTEIN 5"/>
    <property type="match status" value="1"/>
</dbReference>
<dbReference type="GO" id="GO:0010508">
    <property type="term" value="P:positive regulation of autophagy"/>
    <property type="evidence" value="ECO:0007669"/>
    <property type="project" value="TreeGrafter"/>
</dbReference>
<feature type="region of interest" description="Disordered" evidence="1">
    <location>
        <begin position="606"/>
        <end position="644"/>
    </location>
</feature>
<proteinExistence type="predicted"/>
<dbReference type="EMBL" id="CAJFDH010000003">
    <property type="protein sequence ID" value="CAD5217265.1"/>
    <property type="molecule type" value="Genomic_DNA"/>
</dbReference>
<dbReference type="InterPro" id="IPR045838">
    <property type="entry name" value="DEPDC5_CTD"/>
</dbReference>
<comment type="caution">
    <text evidence="3">The sequence shown here is derived from an EMBL/GenBank/DDBJ whole genome shotgun (WGS) entry which is preliminary data.</text>
</comment>
<dbReference type="GO" id="GO:0034198">
    <property type="term" value="P:cellular response to amino acid starvation"/>
    <property type="evidence" value="ECO:0007669"/>
    <property type="project" value="TreeGrafter"/>
</dbReference>
<dbReference type="OrthoDB" id="438939at2759"/>
<gene>
    <name evidence="3" type="ORF">BOKJ2_LOCUS7001</name>
</gene>
<evidence type="ECO:0000313" key="4">
    <source>
        <dbReference type="Proteomes" id="UP000614601"/>
    </source>
</evidence>
<feature type="region of interest" description="Disordered" evidence="1">
    <location>
        <begin position="1"/>
        <end position="30"/>
    </location>
</feature>
<evidence type="ECO:0000256" key="1">
    <source>
        <dbReference type="SAM" id="MobiDB-lite"/>
    </source>
</evidence>
<reference evidence="3" key="1">
    <citation type="submission" date="2020-09" db="EMBL/GenBank/DDBJ databases">
        <authorList>
            <person name="Kikuchi T."/>
        </authorList>
    </citation>
    <scope>NUCLEOTIDE SEQUENCE</scope>
    <source>
        <strain evidence="3">SH1</strain>
    </source>
</reference>
<dbReference type="GO" id="GO:1990130">
    <property type="term" value="C:GATOR1 complex"/>
    <property type="evidence" value="ECO:0007669"/>
    <property type="project" value="TreeGrafter"/>
</dbReference>
<dbReference type="GO" id="GO:0005765">
    <property type="term" value="C:lysosomal membrane"/>
    <property type="evidence" value="ECO:0007669"/>
    <property type="project" value="TreeGrafter"/>
</dbReference>